<feature type="transmembrane region" description="Helical" evidence="8">
    <location>
        <begin position="237"/>
        <end position="254"/>
    </location>
</feature>
<feature type="transmembrane region" description="Helical" evidence="8">
    <location>
        <begin position="203"/>
        <end position="225"/>
    </location>
</feature>
<dbReference type="PROSITE" id="PS50850">
    <property type="entry name" value="MFS"/>
    <property type="match status" value="1"/>
</dbReference>
<feature type="transmembrane region" description="Helical" evidence="8">
    <location>
        <begin position="173"/>
        <end position="197"/>
    </location>
</feature>
<feature type="transmembrane region" description="Helical" evidence="8">
    <location>
        <begin position="105"/>
        <end position="131"/>
    </location>
</feature>
<evidence type="ECO:0000256" key="1">
    <source>
        <dbReference type="ARBA" id="ARBA00004127"/>
    </source>
</evidence>
<proteinExistence type="inferred from homology"/>
<feature type="transmembrane region" description="Helical" evidence="8">
    <location>
        <begin position="436"/>
        <end position="455"/>
    </location>
</feature>
<keyword evidence="11" id="KW-1185">Reference proteome</keyword>
<dbReference type="AlphaFoldDB" id="A0A177TNU0"/>
<comment type="subcellular location">
    <subcellularLocation>
        <location evidence="1">Endomembrane system</location>
        <topology evidence="1">Multi-pass membrane protein</topology>
    </subcellularLocation>
</comment>
<keyword evidence="5 8" id="KW-1133">Transmembrane helix</keyword>
<feature type="transmembrane region" description="Helical" evidence="8">
    <location>
        <begin position="300"/>
        <end position="319"/>
    </location>
</feature>
<dbReference type="GO" id="GO:0012505">
    <property type="term" value="C:endomembrane system"/>
    <property type="evidence" value="ECO:0007669"/>
    <property type="project" value="UniProtKB-SubCell"/>
</dbReference>
<dbReference type="OrthoDB" id="3437016at2759"/>
<evidence type="ECO:0000256" key="7">
    <source>
        <dbReference type="SAM" id="MobiDB-lite"/>
    </source>
</evidence>
<dbReference type="Gene3D" id="1.20.1720.10">
    <property type="entry name" value="Multidrug resistance protein D"/>
    <property type="match status" value="1"/>
</dbReference>
<evidence type="ECO:0000313" key="10">
    <source>
        <dbReference type="EMBL" id="KAE8241251.1"/>
    </source>
</evidence>
<evidence type="ECO:0000256" key="3">
    <source>
        <dbReference type="ARBA" id="ARBA00022448"/>
    </source>
</evidence>
<feature type="region of interest" description="Disordered" evidence="7">
    <location>
        <begin position="1"/>
        <end position="34"/>
    </location>
</feature>
<evidence type="ECO:0000256" key="4">
    <source>
        <dbReference type="ARBA" id="ARBA00022692"/>
    </source>
</evidence>
<feature type="transmembrane region" description="Helical" evidence="8">
    <location>
        <begin position="369"/>
        <end position="393"/>
    </location>
</feature>
<comment type="caution">
    <text evidence="10">The sequence shown here is derived from an EMBL/GenBank/DDBJ whole genome shotgun (WGS) entry which is preliminary data.</text>
</comment>
<evidence type="ECO:0000256" key="5">
    <source>
        <dbReference type="ARBA" id="ARBA00022989"/>
    </source>
</evidence>
<dbReference type="Proteomes" id="UP000077521">
    <property type="component" value="Unassembled WGS sequence"/>
</dbReference>
<dbReference type="GO" id="GO:0000329">
    <property type="term" value="C:fungal-type vacuole membrane"/>
    <property type="evidence" value="ECO:0007669"/>
    <property type="project" value="TreeGrafter"/>
</dbReference>
<evidence type="ECO:0000256" key="2">
    <source>
        <dbReference type="ARBA" id="ARBA00008335"/>
    </source>
</evidence>
<feature type="transmembrane region" description="Helical" evidence="8">
    <location>
        <begin position="461"/>
        <end position="487"/>
    </location>
</feature>
<dbReference type="Gene3D" id="1.20.1250.20">
    <property type="entry name" value="MFS general substrate transporter like domains"/>
    <property type="match status" value="1"/>
</dbReference>
<sequence>MASESSPLLGDRNRRSSALASSTRPDFLEDGTAGGSIIEHQSQLEDAIAQESAFGAIRDAAAGVDVNASAFIPPPDASQFSIQPSAAQPGASVISIAGPPQRNDVLLIMSAMWIGTFLAALDGTIVATILSTVGSEFRVSREVGWLGTSYLLTQTAFQPLYGRASDIFGRKAATLFASAIFLIGSLFCGLAGTFWQLCAARAIAGIGGGGLTTMATIVTSDLVSIKARGTWQGLGNLVYAAGAAFGGPLGGALADGGFGWRMAFLVQVPLCAIHFGVVCYKIDIPAGPGSMVEKLKRIDYLGSLSLVISVTLLLVGLSLGGNEREWNDKLVIGSIAGGLGGLVVFTLIERYVAREPLMPMSVLFTRTPGFVALACWFISMSQFSIIFQVPLYFTAVEQTSSSYAGLHLIPNAIIASSCSLGSGLLMARTGKYRKMLLTAGVMAFLGPFLMCFWQRHHTPEYFYWISMLPGGAGYGGILTISLVALIASIDPKDMAAATGVTYLFRATGSVLGISLSSAILQNFLQRNLEKSGLPQKTIDIIRQDVRSIRTLPKSTRELAIGAYQDSMHIVFIATAAAGLMAFLALLPIAEHVLPGHKSNPASQPQREETILEEEEPLEPEANGH</sequence>
<feature type="transmembrane region" description="Helical" evidence="8">
    <location>
        <begin position="405"/>
        <end position="427"/>
    </location>
</feature>
<feature type="region of interest" description="Disordered" evidence="7">
    <location>
        <begin position="595"/>
        <end position="624"/>
    </location>
</feature>
<dbReference type="GO" id="GO:0005886">
    <property type="term" value="C:plasma membrane"/>
    <property type="evidence" value="ECO:0007669"/>
    <property type="project" value="TreeGrafter"/>
</dbReference>
<feature type="domain" description="Major facilitator superfamily (MFS) profile" evidence="9">
    <location>
        <begin position="108"/>
        <end position="593"/>
    </location>
</feature>
<feature type="transmembrane region" description="Helical" evidence="8">
    <location>
        <begin position="260"/>
        <end position="280"/>
    </location>
</feature>
<dbReference type="GO" id="GO:0015174">
    <property type="term" value="F:basic amino acid transmembrane transporter activity"/>
    <property type="evidence" value="ECO:0007669"/>
    <property type="project" value="TreeGrafter"/>
</dbReference>
<feature type="transmembrane region" description="Helical" evidence="8">
    <location>
        <begin position="331"/>
        <end position="348"/>
    </location>
</feature>
<evidence type="ECO:0000313" key="11">
    <source>
        <dbReference type="Proteomes" id="UP000077521"/>
    </source>
</evidence>
<protein>
    <recommendedName>
        <fullName evidence="9">Major facilitator superfamily (MFS) profile domain-containing protein</fullName>
    </recommendedName>
</protein>
<dbReference type="SUPFAM" id="SSF103473">
    <property type="entry name" value="MFS general substrate transporter"/>
    <property type="match status" value="1"/>
</dbReference>
<dbReference type="Pfam" id="PF07690">
    <property type="entry name" value="MFS_1"/>
    <property type="match status" value="1"/>
</dbReference>
<reference evidence="10" key="2">
    <citation type="journal article" date="2019" name="IMA Fungus">
        <title>Genome sequencing and comparison of five Tilletia species to identify candidate genes for the detection of regulated species infecting wheat.</title>
        <authorList>
            <person name="Nguyen H.D.T."/>
            <person name="Sultana T."/>
            <person name="Kesanakurti P."/>
            <person name="Hambleton S."/>
        </authorList>
    </citation>
    <scope>NUCLEOTIDE SEQUENCE</scope>
    <source>
        <strain evidence="10">DAOMC 236416</strain>
    </source>
</reference>
<dbReference type="FunFam" id="1.20.1720.10:FF:000013">
    <property type="entry name" value="Related to multidrug resistance proteins"/>
    <property type="match status" value="1"/>
</dbReference>
<evidence type="ECO:0000256" key="8">
    <source>
        <dbReference type="SAM" id="Phobius"/>
    </source>
</evidence>
<organism evidence="10 11">
    <name type="scientific">Tilletia indica</name>
    <dbReference type="NCBI Taxonomy" id="43049"/>
    <lineage>
        <taxon>Eukaryota</taxon>
        <taxon>Fungi</taxon>
        <taxon>Dikarya</taxon>
        <taxon>Basidiomycota</taxon>
        <taxon>Ustilaginomycotina</taxon>
        <taxon>Exobasidiomycetes</taxon>
        <taxon>Tilletiales</taxon>
        <taxon>Tilletiaceae</taxon>
        <taxon>Tilletia</taxon>
    </lineage>
</organism>
<feature type="transmembrane region" description="Helical" evidence="8">
    <location>
        <begin position="499"/>
        <end position="520"/>
    </location>
</feature>
<dbReference type="InterPro" id="IPR011701">
    <property type="entry name" value="MFS"/>
</dbReference>
<name>A0A177TNU0_9BASI</name>
<keyword evidence="4 8" id="KW-0812">Transmembrane</keyword>
<keyword evidence="3" id="KW-0813">Transport</keyword>
<evidence type="ECO:0000259" key="9">
    <source>
        <dbReference type="PROSITE" id="PS50850"/>
    </source>
</evidence>
<dbReference type="PANTHER" id="PTHR23501">
    <property type="entry name" value="MAJOR FACILITATOR SUPERFAMILY"/>
    <property type="match status" value="1"/>
</dbReference>
<reference evidence="10" key="1">
    <citation type="submission" date="2016-04" db="EMBL/GenBank/DDBJ databases">
        <authorList>
            <person name="Nguyen H.D."/>
            <person name="Samba Siva P."/>
            <person name="Cullis J."/>
            <person name="Levesque C.A."/>
            <person name="Hambleton S."/>
        </authorList>
    </citation>
    <scope>NUCLEOTIDE SEQUENCE</scope>
    <source>
        <strain evidence="10">DAOMC 236416</strain>
    </source>
</reference>
<gene>
    <name evidence="10" type="ORF">A4X13_0g7498</name>
</gene>
<dbReference type="InterPro" id="IPR020846">
    <property type="entry name" value="MFS_dom"/>
</dbReference>
<feature type="transmembrane region" description="Helical" evidence="8">
    <location>
        <begin position="567"/>
        <end position="589"/>
    </location>
</feature>
<accession>A0A177TNU0</accession>
<dbReference type="PANTHER" id="PTHR23501:SF191">
    <property type="entry name" value="VACUOLAR BASIC AMINO ACID TRANSPORTER 4"/>
    <property type="match status" value="1"/>
</dbReference>
<keyword evidence="6 8" id="KW-0472">Membrane</keyword>
<evidence type="ECO:0000256" key="6">
    <source>
        <dbReference type="ARBA" id="ARBA00023136"/>
    </source>
</evidence>
<comment type="similarity">
    <text evidence="2">Belongs to the major facilitator superfamily.</text>
</comment>
<dbReference type="InterPro" id="IPR036259">
    <property type="entry name" value="MFS_trans_sf"/>
</dbReference>
<dbReference type="EMBL" id="LWDF02000945">
    <property type="protein sequence ID" value="KAE8241251.1"/>
    <property type="molecule type" value="Genomic_DNA"/>
</dbReference>